<organism evidence="1 2">
    <name type="scientific">Segatella copri</name>
    <dbReference type="NCBI Taxonomy" id="165179"/>
    <lineage>
        <taxon>Bacteria</taxon>
        <taxon>Pseudomonadati</taxon>
        <taxon>Bacteroidota</taxon>
        <taxon>Bacteroidia</taxon>
        <taxon>Bacteroidales</taxon>
        <taxon>Prevotellaceae</taxon>
        <taxon>Segatella</taxon>
    </lineage>
</organism>
<evidence type="ECO:0000313" key="2">
    <source>
        <dbReference type="Proteomes" id="UP000285776"/>
    </source>
</evidence>
<name>A0AA92WAA5_9BACT</name>
<dbReference type="Proteomes" id="UP000285776">
    <property type="component" value="Unassembled WGS sequence"/>
</dbReference>
<gene>
    <name evidence="1" type="ORF">DWV53_04365</name>
</gene>
<evidence type="ECO:0000313" key="1">
    <source>
        <dbReference type="EMBL" id="RGW81261.1"/>
    </source>
</evidence>
<proteinExistence type="predicted"/>
<comment type="caution">
    <text evidence="1">The sequence shown here is derived from an EMBL/GenBank/DDBJ whole genome shotgun (WGS) entry which is preliminary data.</text>
</comment>
<dbReference type="AlphaFoldDB" id="A0AA92WAA5"/>
<dbReference type="EMBL" id="QSAV01000010">
    <property type="protein sequence ID" value="RGW81261.1"/>
    <property type="molecule type" value="Genomic_DNA"/>
</dbReference>
<sequence>MNHIPFWGKERCLGKRYFSVIQKGDKNKKGSPLRPQYLVNLKSNTMKNTHANIEIIYDTRKFFLAKDLSVQFN</sequence>
<accession>A0AA92WAA5</accession>
<protein>
    <submittedName>
        <fullName evidence="1">Uncharacterized protein</fullName>
    </submittedName>
</protein>
<reference evidence="1 2" key="1">
    <citation type="submission" date="2018-08" db="EMBL/GenBank/DDBJ databases">
        <title>A genome reference for cultivated species of the human gut microbiota.</title>
        <authorList>
            <person name="Zou Y."/>
            <person name="Xue W."/>
            <person name="Luo G."/>
        </authorList>
    </citation>
    <scope>NUCLEOTIDE SEQUENCE [LARGE SCALE GENOMIC DNA]</scope>
    <source>
        <strain evidence="1 2">AF10-17</strain>
    </source>
</reference>